<dbReference type="Gene3D" id="2.60.40.3210">
    <property type="entry name" value="Zona pellucida, ZP-N domain"/>
    <property type="match status" value="1"/>
</dbReference>
<dbReference type="EMBL" id="OV696691">
    <property type="protein sequence ID" value="CAH1267115.1"/>
    <property type="molecule type" value="Genomic_DNA"/>
</dbReference>
<dbReference type="PANTHER" id="PTHR14002:SF43">
    <property type="entry name" value="DELTA-LIKE PROTEIN"/>
    <property type="match status" value="1"/>
</dbReference>
<name>A0A8K0A0Y2_BRALA</name>
<proteinExistence type="predicted"/>
<sequence>MALRVLWKIRLTKDHVVIWYTLPVLLTTWFCVHCFQKDGEGTFTMAHILHIFVTFLLTAGVSNGANEHAFVVMQTANTVYEGEEFFAIEAKLRSLESASENWCRDYQHLCASYGLRPTGCGELSTETGGDYAACREEYNSDPYINSVFSCPPNIRMSEAVSMALPVIVSSRRTFGFFRCRNDTCQRNISNSEESLPRTSDAANDRIVYTLCRGAFIGATTDLTTTAGTPGTVAVAEHRVITTMQHSRDVTTSKTVSVGTSTSGQHSSDVMTITTTSTGASTTEQHSSNAWEITTTLSTASSNVTTLLSSAKTSSVTTATPDVSTTQVIASTIKIEGLYNLVMEEVGLDFLTFSWSVSANFSVYSYRVRYSMLGGSYKDLAPSPAKNDTRASIRDLMPATPYQVTVTSFGRDGRPTSEVSTTQITDNNVVHVSCDQSHMEVSFPFASLPGVDVAGMHLINSSCLATLNDTHAILRTGLQDCGTIQEVYGHDKFVFTNQAIADAIVDANGVKRGQPFSRTFKCTLVRVFGVTFSNEILYAVPDSREIIRPEVKLLEALDGLQMFYPPIFAIDIEDANNTFVFDMHLFTSSDFVHKYETLDYPVQVLPSDRLYFGLTSRTTLSNMELFAIDCLATPTVDISAEPKVYIIRNGCPVDPTLRTHDDSNDPLTLHFSVVAFTFPNSTDNILYLHCTMVLCMIDDPTSRCAQGCIQPDQRRRRRRASWQNPDVDTCQGCEHQTASISQGPLILLPEYNSKETTTLIMPIALGVVAGIAAVLLVVVVVLAMRYRRAFA</sequence>
<dbReference type="CDD" id="cd00063">
    <property type="entry name" value="FN3"/>
    <property type="match status" value="1"/>
</dbReference>
<dbReference type="InterPro" id="IPR055356">
    <property type="entry name" value="ZP-N"/>
</dbReference>
<keyword evidence="4" id="KW-1133">Transmembrane helix</keyword>
<evidence type="ECO:0000256" key="4">
    <source>
        <dbReference type="SAM" id="Phobius"/>
    </source>
</evidence>
<keyword evidence="8" id="KW-1185">Reference proteome</keyword>
<evidence type="ECO:0000313" key="7">
    <source>
        <dbReference type="EMBL" id="CAH1267115.1"/>
    </source>
</evidence>
<feature type="transmembrane region" description="Helical" evidence="4">
    <location>
        <begin position="758"/>
        <end position="783"/>
    </location>
</feature>
<evidence type="ECO:0000256" key="2">
    <source>
        <dbReference type="ARBA" id="ARBA00023157"/>
    </source>
</evidence>
<evidence type="ECO:0000259" key="5">
    <source>
        <dbReference type="PROSITE" id="PS50853"/>
    </source>
</evidence>
<keyword evidence="1" id="KW-0732">Signal</keyword>
<dbReference type="Pfam" id="PF00100">
    <property type="entry name" value="Zona_pellucida"/>
    <property type="match status" value="1"/>
</dbReference>
<keyword evidence="2" id="KW-1015">Disulfide bond</keyword>
<dbReference type="InterPro" id="IPR042235">
    <property type="entry name" value="ZP-C_dom"/>
</dbReference>
<evidence type="ECO:0000256" key="1">
    <source>
        <dbReference type="ARBA" id="ARBA00022729"/>
    </source>
</evidence>
<feature type="domain" description="ZP" evidence="6">
    <location>
        <begin position="432"/>
        <end position="710"/>
    </location>
</feature>
<dbReference type="Gene3D" id="2.60.40.4100">
    <property type="entry name" value="Zona pellucida, ZP-C domain"/>
    <property type="match status" value="1"/>
</dbReference>
<keyword evidence="4" id="KW-0812">Transmembrane</keyword>
<feature type="domain" description="Fibronectin type-III" evidence="5">
    <location>
        <begin position="336"/>
        <end position="427"/>
    </location>
</feature>
<reference evidence="7" key="1">
    <citation type="submission" date="2022-01" db="EMBL/GenBank/DDBJ databases">
        <authorList>
            <person name="Braso-Vives M."/>
        </authorList>
    </citation>
    <scope>NUCLEOTIDE SEQUENCE</scope>
</reference>
<dbReference type="Pfam" id="PF00041">
    <property type="entry name" value="fn3"/>
    <property type="match status" value="1"/>
</dbReference>
<evidence type="ECO:0000313" key="8">
    <source>
        <dbReference type="Proteomes" id="UP000838412"/>
    </source>
</evidence>
<dbReference type="SUPFAM" id="SSF49265">
    <property type="entry name" value="Fibronectin type III"/>
    <property type="match status" value="1"/>
</dbReference>
<feature type="region of interest" description="Disordered" evidence="3">
    <location>
        <begin position="244"/>
        <end position="268"/>
    </location>
</feature>
<dbReference type="PROSITE" id="PS51034">
    <property type="entry name" value="ZP_2"/>
    <property type="match status" value="1"/>
</dbReference>
<organism evidence="7 8">
    <name type="scientific">Branchiostoma lanceolatum</name>
    <name type="common">Common lancelet</name>
    <name type="synonym">Amphioxus lanceolatum</name>
    <dbReference type="NCBI Taxonomy" id="7740"/>
    <lineage>
        <taxon>Eukaryota</taxon>
        <taxon>Metazoa</taxon>
        <taxon>Chordata</taxon>
        <taxon>Cephalochordata</taxon>
        <taxon>Leptocardii</taxon>
        <taxon>Amphioxiformes</taxon>
        <taxon>Branchiostomatidae</taxon>
        <taxon>Branchiostoma</taxon>
    </lineage>
</organism>
<dbReference type="AlphaFoldDB" id="A0A8K0A0Y2"/>
<dbReference type="InterPro" id="IPR003961">
    <property type="entry name" value="FN3_dom"/>
</dbReference>
<gene>
    <name evidence="7" type="primary">OIT3</name>
    <name evidence="7" type="ORF">BLAG_LOCUS20580</name>
</gene>
<evidence type="ECO:0000256" key="3">
    <source>
        <dbReference type="SAM" id="MobiDB-lite"/>
    </source>
</evidence>
<dbReference type="InterPro" id="IPR036116">
    <property type="entry name" value="FN3_sf"/>
</dbReference>
<evidence type="ECO:0000259" key="6">
    <source>
        <dbReference type="PROSITE" id="PS51034"/>
    </source>
</evidence>
<dbReference type="PROSITE" id="PS50853">
    <property type="entry name" value="FN3"/>
    <property type="match status" value="1"/>
</dbReference>
<dbReference type="PANTHER" id="PTHR14002">
    <property type="entry name" value="ENDOGLIN/TGF-BETA RECEPTOR TYPE III"/>
    <property type="match status" value="1"/>
</dbReference>
<accession>A0A8K0A0Y2</accession>
<dbReference type="InterPro" id="IPR055355">
    <property type="entry name" value="ZP-C"/>
</dbReference>
<dbReference type="Proteomes" id="UP000838412">
    <property type="component" value="Chromosome 6"/>
</dbReference>
<keyword evidence="4" id="KW-0472">Membrane</keyword>
<feature type="compositionally biased region" description="Low complexity" evidence="3">
    <location>
        <begin position="251"/>
        <end position="268"/>
    </location>
</feature>
<dbReference type="SMART" id="SM00241">
    <property type="entry name" value="ZP"/>
    <property type="match status" value="1"/>
</dbReference>
<dbReference type="OrthoDB" id="10063988at2759"/>
<dbReference type="Gene3D" id="2.60.40.10">
    <property type="entry name" value="Immunoglobulins"/>
    <property type="match status" value="1"/>
</dbReference>
<dbReference type="InterPro" id="IPR001507">
    <property type="entry name" value="ZP_dom"/>
</dbReference>
<dbReference type="Pfam" id="PF23344">
    <property type="entry name" value="ZP-N"/>
    <property type="match status" value="1"/>
</dbReference>
<protein>
    <submittedName>
        <fullName evidence="7">OIT3 protein</fullName>
    </submittedName>
</protein>
<dbReference type="InterPro" id="IPR013783">
    <property type="entry name" value="Ig-like_fold"/>
</dbReference>